<evidence type="ECO:0000256" key="1">
    <source>
        <dbReference type="ARBA" id="ARBA00006484"/>
    </source>
</evidence>
<dbReference type="RefSeq" id="WP_137731396.1">
    <property type="nucleotide sequence ID" value="NZ_BJCL01000001.1"/>
</dbReference>
<dbReference type="GO" id="GO:0008202">
    <property type="term" value="P:steroid metabolic process"/>
    <property type="evidence" value="ECO:0007669"/>
    <property type="project" value="UniProtKB-KW"/>
</dbReference>
<evidence type="ECO:0000256" key="2">
    <source>
        <dbReference type="ARBA" id="ARBA00023002"/>
    </source>
</evidence>
<evidence type="ECO:0000313" key="7">
    <source>
        <dbReference type="Proteomes" id="UP000301751"/>
    </source>
</evidence>
<evidence type="ECO:0000256" key="3">
    <source>
        <dbReference type="ARBA" id="ARBA00023027"/>
    </source>
</evidence>
<dbReference type="InterPro" id="IPR036291">
    <property type="entry name" value="NAD(P)-bd_dom_sf"/>
</dbReference>
<protein>
    <submittedName>
        <fullName evidence="6">2,5-dichloro-2,5-cyclohexadiene-1,4-diol dehydrogenase</fullName>
    </submittedName>
</protein>
<keyword evidence="2" id="KW-0560">Oxidoreductase</keyword>
<keyword evidence="3" id="KW-0520">NAD</keyword>
<dbReference type="AlphaFoldDB" id="A0A480AJF1"/>
<gene>
    <name evidence="6" type="ORF">AQPW35_07520</name>
</gene>
<dbReference type="Proteomes" id="UP000301751">
    <property type="component" value="Unassembled WGS sequence"/>
</dbReference>
<evidence type="ECO:0000256" key="5">
    <source>
        <dbReference type="ARBA" id="ARBA00023221"/>
    </source>
</evidence>
<dbReference type="Gene3D" id="3.40.50.720">
    <property type="entry name" value="NAD(P)-binding Rossmann-like Domain"/>
    <property type="match status" value="1"/>
</dbReference>
<organism evidence="6 7">
    <name type="scientific">Pseudaquabacterium pictum</name>
    <dbReference type="NCBI Taxonomy" id="2315236"/>
    <lineage>
        <taxon>Bacteria</taxon>
        <taxon>Pseudomonadati</taxon>
        <taxon>Pseudomonadota</taxon>
        <taxon>Betaproteobacteria</taxon>
        <taxon>Burkholderiales</taxon>
        <taxon>Sphaerotilaceae</taxon>
        <taxon>Pseudaquabacterium</taxon>
    </lineage>
</organism>
<comment type="similarity">
    <text evidence="1">Belongs to the short-chain dehydrogenases/reductases (SDR) family.</text>
</comment>
<evidence type="ECO:0000256" key="4">
    <source>
        <dbReference type="ARBA" id="ARBA00023098"/>
    </source>
</evidence>
<dbReference type="InterPro" id="IPR002347">
    <property type="entry name" value="SDR_fam"/>
</dbReference>
<dbReference type="PRINTS" id="PR00081">
    <property type="entry name" value="GDHRDH"/>
</dbReference>
<keyword evidence="7" id="KW-1185">Reference proteome</keyword>
<dbReference type="Pfam" id="PF13561">
    <property type="entry name" value="adh_short_C2"/>
    <property type="match status" value="1"/>
</dbReference>
<dbReference type="PANTHER" id="PTHR43180">
    <property type="entry name" value="3-OXOACYL-(ACYL-CARRIER-PROTEIN) REDUCTASE (AFU_ORTHOLOGUE AFUA_6G11210)"/>
    <property type="match status" value="1"/>
</dbReference>
<dbReference type="PRINTS" id="PR00080">
    <property type="entry name" value="SDRFAMILY"/>
</dbReference>
<sequence length="297" mass="30186">MAQRLQGKVAVITGAASGIGEAAVELFVAEGAQVLAADKNAEAGAALADRLGPAVHFMPCDVTDCAQLKAAIDGAAAHFGGLDILFSNAGAGGTAAGVEAFDPASWDFTQALLLRSVAAGTAYAVPHMRRRGGGAMVNTSSVSALQAGYAPLCYSVAKAGVLHYTKVAATELSALRIRINAIVPGFIATRIFGGLMQMDHDQSGALAAQIAQRSGTANPIGRSGLPQDIAEAALFLASDAAGFITGTHLTVDGGLTIGPRHSWDPNVAGPMTDALGLSPEQLRALRAQRAQHPVQPS</sequence>
<proteinExistence type="inferred from homology"/>
<dbReference type="FunFam" id="3.40.50.720:FF:000084">
    <property type="entry name" value="Short-chain dehydrogenase reductase"/>
    <property type="match status" value="1"/>
</dbReference>
<dbReference type="OrthoDB" id="9178657at2"/>
<reference evidence="7" key="1">
    <citation type="submission" date="2019-03" db="EMBL/GenBank/DDBJ databases">
        <title>Aquabacterium pictum sp.nov., the first bacteriochlorophyll a-containing freshwater bacterium in the genus Aquabacterium of the class Betaproteobacteria.</title>
        <authorList>
            <person name="Hirose S."/>
            <person name="Tank M."/>
            <person name="Hara E."/>
            <person name="Tamaki H."/>
            <person name="Takaichi S."/>
            <person name="Haruta S."/>
            <person name="Hanada S."/>
        </authorList>
    </citation>
    <scope>NUCLEOTIDE SEQUENCE [LARGE SCALE GENOMIC DNA]</scope>
    <source>
        <strain evidence="7">W35</strain>
    </source>
</reference>
<keyword evidence="4" id="KW-0443">Lipid metabolism</keyword>
<keyword evidence="5" id="KW-0753">Steroid metabolism</keyword>
<evidence type="ECO:0000313" key="6">
    <source>
        <dbReference type="EMBL" id="GCL61671.1"/>
    </source>
</evidence>
<accession>A0A480AJF1</accession>
<name>A0A480AJF1_9BURK</name>
<comment type="caution">
    <text evidence="6">The sequence shown here is derived from an EMBL/GenBank/DDBJ whole genome shotgun (WGS) entry which is preliminary data.</text>
</comment>
<dbReference type="EMBL" id="BJCL01000001">
    <property type="protein sequence ID" value="GCL61671.1"/>
    <property type="molecule type" value="Genomic_DNA"/>
</dbReference>
<dbReference type="PANTHER" id="PTHR43180:SF28">
    <property type="entry name" value="NAD(P)-BINDING ROSSMANN-FOLD SUPERFAMILY PROTEIN"/>
    <property type="match status" value="1"/>
</dbReference>
<dbReference type="SUPFAM" id="SSF51735">
    <property type="entry name" value="NAD(P)-binding Rossmann-fold domains"/>
    <property type="match status" value="1"/>
</dbReference>
<dbReference type="GO" id="GO:0016491">
    <property type="term" value="F:oxidoreductase activity"/>
    <property type="evidence" value="ECO:0007669"/>
    <property type="project" value="UniProtKB-KW"/>
</dbReference>